<organism evidence="3 4">
    <name type="scientific">Candidatus Scybalocola faecigallinarum</name>
    <dbReference type="NCBI Taxonomy" id="2840941"/>
    <lineage>
        <taxon>Bacteria</taxon>
        <taxon>Bacillati</taxon>
        <taxon>Bacillota</taxon>
        <taxon>Clostridia</taxon>
        <taxon>Lachnospirales</taxon>
        <taxon>Lachnospiraceae</taxon>
        <taxon>Lachnospiraceae incertae sedis</taxon>
        <taxon>Candidatus Scybalocola (ex Gilroy et al. 2021)</taxon>
    </lineage>
</organism>
<dbReference type="Proteomes" id="UP000823927">
    <property type="component" value="Unassembled WGS sequence"/>
</dbReference>
<evidence type="ECO:0000256" key="1">
    <source>
        <dbReference type="ARBA" id="ARBA00006611"/>
    </source>
</evidence>
<feature type="domain" description="AAA+ ATPase" evidence="2">
    <location>
        <begin position="190"/>
        <end position="357"/>
    </location>
</feature>
<name>A0A9D1JQB0_9FIRM</name>
<dbReference type="Gene3D" id="3.30.450.380">
    <property type="match status" value="1"/>
</dbReference>
<evidence type="ECO:0000313" key="4">
    <source>
        <dbReference type="Proteomes" id="UP000823927"/>
    </source>
</evidence>
<dbReference type="Gene3D" id="3.40.50.300">
    <property type="entry name" value="P-loop containing nucleotide triphosphate hydrolases"/>
    <property type="match status" value="1"/>
</dbReference>
<dbReference type="AlphaFoldDB" id="A0A9D1JQB0"/>
<dbReference type="SUPFAM" id="SSF52540">
    <property type="entry name" value="P-loop containing nucleoside triphosphate hydrolases"/>
    <property type="match status" value="1"/>
</dbReference>
<reference evidence="3" key="2">
    <citation type="journal article" date="2021" name="PeerJ">
        <title>Extensive microbial diversity within the chicken gut microbiome revealed by metagenomics and culture.</title>
        <authorList>
            <person name="Gilroy R."/>
            <person name="Ravi A."/>
            <person name="Getino M."/>
            <person name="Pursley I."/>
            <person name="Horton D.L."/>
            <person name="Alikhan N.F."/>
            <person name="Baker D."/>
            <person name="Gharbi K."/>
            <person name="Hall N."/>
            <person name="Watson M."/>
            <person name="Adriaenssens E.M."/>
            <person name="Foster-Nyarko E."/>
            <person name="Jarju S."/>
            <person name="Secka A."/>
            <person name="Antonio M."/>
            <person name="Oren A."/>
            <person name="Chaudhuri R.R."/>
            <person name="La Ragione R."/>
            <person name="Hildebrand F."/>
            <person name="Pallen M.J."/>
        </authorList>
    </citation>
    <scope>NUCLEOTIDE SEQUENCE</scope>
    <source>
        <strain evidence="3">CHK178-757</strain>
    </source>
</reference>
<dbReference type="SMART" id="SM00382">
    <property type="entry name" value="AAA"/>
    <property type="match status" value="1"/>
</dbReference>
<dbReference type="CDD" id="cd01130">
    <property type="entry name" value="VirB11-like_ATPase"/>
    <property type="match status" value="1"/>
</dbReference>
<dbReference type="InterPro" id="IPR003593">
    <property type="entry name" value="AAA+_ATPase"/>
</dbReference>
<gene>
    <name evidence="3" type="ORF">IAB46_05610</name>
</gene>
<evidence type="ECO:0000259" key="2">
    <source>
        <dbReference type="SMART" id="SM00382"/>
    </source>
</evidence>
<dbReference type="InterPro" id="IPR050921">
    <property type="entry name" value="T4SS_GSP_E_ATPase"/>
</dbReference>
<dbReference type="Pfam" id="PF00437">
    <property type="entry name" value="T2SSE"/>
    <property type="match status" value="1"/>
</dbReference>
<evidence type="ECO:0000313" key="3">
    <source>
        <dbReference type="EMBL" id="HIS47026.1"/>
    </source>
</evidence>
<protein>
    <submittedName>
        <fullName evidence="3">CpaF family protein</fullName>
    </submittedName>
</protein>
<accession>A0A9D1JQB0</accession>
<dbReference type="PANTHER" id="PTHR30486:SF6">
    <property type="entry name" value="TYPE IV PILUS RETRACTATION ATPASE PILT"/>
    <property type="match status" value="1"/>
</dbReference>
<dbReference type="InterPro" id="IPR027417">
    <property type="entry name" value="P-loop_NTPase"/>
</dbReference>
<dbReference type="EMBL" id="DVIT01000022">
    <property type="protein sequence ID" value="HIS47026.1"/>
    <property type="molecule type" value="Genomic_DNA"/>
</dbReference>
<sequence>MNYYDIKKDLRTEIMEDMPPERQYSDDEIMQIIESRIQHKSQETYMSIVTRLTLKQELFNAIRRLDLLQELLDDPQITEIMVNGGGSIFYEKDGRLFPWDKRFESTEKLEDVIQQIVSRSNRQVNEASPIVDARLEDGSRVNVVLKPVAIDGPILTIRKFCAEAVTMDRLVRWGALTRECARFLEKLVIAGYNIFISGSTGSGKTTMLNALAGYIPSDQRVITIEDSAELQIKGISNLVRLEVRNAGSDGENAVTIRDLIRSALRMRPDRIIVGEIRGAEAVDMLSAMNTGHNGSLSTGHGNSAADMIARMETMVLMGSGIPLEAIRQQIASSLDIVIHLGRLRDKSRKVLEVSEISGYENGEIIYNPLFRFEEAPVIREKGTYGSVARSGGGRGRLKADTSRVMGRLNPTGNRLRHVQKLYAAGFYEEQEE</sequence>
<comment type="similarity">
    <text evidence="1">Belongs to the GSP E family.</text>
</comment>
<dbReference type="InterPro" id="IPR001482">
    <property type="entry name" value="T2SS/T4SS_dom"/>
</dbReference>
<dbReference type="PANTHER" id="PTHR30486">
    <property type="entry name" value="TWITCHING MOTILITY PROTEIN PILT"/>
    <property type="match status" value="1"/>
</dbReference>
<dbReference type="GO" id="GO:0016887">
    <property type="term" value="F:ATP hydrolysis activity"/>
    <property type="evidence" value="ECO:0007669"/>
    <property type="project" value="InterPro"/>
</dbReference>
<proteinExistence type="inferred from homology"/>
<reference evidence="3" key="1">
    <citation type="submission" date="2020-10" db="EMBL/GenBank/DDBJ databases">
        <authorList>
            <person name="Gilroy R."/>
        </authorList>
    </citation>
    <scope>NUCLEOTIDE SEQUENCE</scope>
    <source>
        <strain evidence="3">CHK178-757</strain>
    </source>
</reference>
<comment type="caution">
    <text evidence="3">The sequence shown here is derived from an EMBL/GenBank/DDBJ whole genome shotgun (WGS) entry which is preliminary data.</text>
</comment>